<dbReference type="GO" id="GO:0005737">
    <property type="term" value="C:cytoplasm"/>
    <property type="evidence" value="ECO:0007669"/>
    <property type="project" value="UniProtKB-SubCell"/>
</dbReference>
<keyword evidence="5" id="KW-0963">Cytoplasm</keyword>
<accession>A0A6G8QFC3</accession>
<dbReference type="KEGG" id="rub:GBA63_11690"/>
<sequence>MVAVGKLKGWPADGCADYAKRLRRHFAVETIEVPEEDMNRRSPTEVLATEAERIFRRIPAGSHVVALDRERGKSLSSEKVSQRLASLGVAGRSDLTLLVGGPLGLSQGIIGGADEVWSFGEITLPHALARVVLLEQLYRAVKIERGERYHW</sequence>
<dbReference type="InterPro" id="IPR029028">
    <property type="entry name" value="Alpha/beta_knot_MTases"/>
</dbReference>
<comment type="similarity">
    <text evidence="4 5">Belongs to the RNA methyltransferase RlmH family.</text>
</comment>
<keyword evidence="5" id="KW-0698">rRNA processing</keyword>
<feature type="binding site" evidence="5">
    <location>
        <position position="67"/>
    </location>
    <ligand>
        <name>S-adenosyl-L-methionine</name>
        <dbReference type="ChEBI" id="CHEBI:59789"/>
    </ligand>
</feature>
<comment type="function">
    <text evidence="5">Specifically methylates the pseudouridine at position 1915 (m3Psi1915) in 23S rRNA.</text>
</comment>
<keyword evidence="2 5" id="KW-0808">Transferase</keyword>
<evidence type="ECO:0000256" key="1">
    <source>
        <dbReference type="ARBA" id="ARBA00022603"/>
    </source>
</evidence>
<dbReference type="HAMAP" id="MF_00658">
    <property type="entry name" value="23SrRNA_methyltr_H"/>
    <property type="match status" value="1"/>
</dbReference>
<dbReference type="InterPro" id="IPR029026">
    <property type="entry name" value="tRNA_m1G_MTases_N"/>
</dbReference>
<organism evidence="6 7">
    <name type="scientific">Rubrobacter tropicus</name>
    <dbReference type="NCBI Taxonomy" id="2653851"/>
    <lineage>
        <taxon>Bacteria</taxon>
        <taxon>Bacillati</taxon>
        <taxon>Actinomycetota</taxon>
        <taxon>Rubrobacteria</taxon>
        <taxon>Rubrobacterales</taxon>
        <taxon>Rubrobacteraceae</taxon>
        <taxon>Rubrobacter</taxon>
    </lineage>
</organism>
<keyword evidence="3 5" id="KW-0949">S-adenosyl-L-methionine</keyword>
<dbReference type="EMBL" id="CP045119">
    <property type="protein sequence ID" value="QIN85148.1"/>
    <property type="molecule type" value="Genomic_DNA"/>
</dbReference>
<dbReference type="GO" id="GO:0070038">
    <property type="term" value="F:rRNA (pseudouridine-N3-)-methyltransferase activity"/>
    <property type="evidence" value="ECO:0007669"/>
    <property type="project" value="UniProtKB-UniRule"/>
</dbReference>
<feature type="binding site" evidence="5">
    <location>
        <position position="100"/>
    </location>
    <ligand>
        <name>S-adenosyl-L-methionine</name>
        <dbReference type="ChEBI" id="CHEBI:59789"/>
    </ligand>
</feature>
<keyword evidence="7" id="KW-1185">Reference proteome</keyword>
<evidence type="ECO:0000256" key="5">
    <source>
        <dbReference type="HAMAP-Rule" id="MF_00658"/>
    </source>
</evidence>
<evidence type="ECO:0000256" key="4">
    <source>
        <dbReference type="ARBA" id="ARBA00038303"/>
    </source>
</evidence>
<dbReference type="Gene3D" id="3.40.1280.10">
    <property type="match status" value="1"/>
</dbReference>
<keyword evidence="1 5" id="KW-0489">Methyltransferase</keyword>
<feature type="binding site" evidence="5">
    <location>
        <begin position="119"/>
        <end position="124"/>
    </location>
    <ligand>
        <name>S-adenosyl-L-methionine</name>
        <dbReference type="ChEBI" id="CHEBI:59789"/>
    </ligand>
</feature>
<evidence type="ECO:0000256" key="2">
    <source>
        <dbReference type="ARBA" id="ARBA00022679"/>
    </source>
</evidence>
<reference evidence="6 7" key="1">
    <citation type="submission" date="2019-10" db="EMBL/GenBank/DDBJ databases">
        <title>Rubrobacter sp nov SCSIO 52090 isolated from a deep-sea sediment in the South China Sea.</title>
        <authorList>
            <person name="Chen R.W."/>
        </authorList>
    </citation>
    <scope>NUCLEOTIDE SEQUENCE [LARGE SCALE GENOMIC DNA]</scope>
    <source>
        <strain evidence="6 7">SCSIO 52909</strain>
    </source>
</reference>
<dbReference type="InterPro" id="IPR003742">
    <property type="entry name" value="RlmH-like"/>
</dbReference>
<dbReference type="SUPFAM" id="SSF75217">
    <property type="entry name" value="alpha/beta knot"/>
    <property type="match status" value="1"/>
</dbReference>
<dbReference type="CDD" id="cd18081">
    <property type="entry name" value="RlmH-like"/>
    <property type="match status" value="1"/>
</dbReference>
<dbReference type="Proteomes" id="UP000501452">
    <property type="component" value="Chromosome"/>
</dbReference>
<dbReference type="PANTHER" id="PTHR33603:SF1">
    <property type="entry name" value="RIBOSOMAL RNA LARGE SUBUNIT METHYLTRANSFERASE H"/>
    <property type="match status" value="1"/>
</dbReference>
<dbReference type="PIRSF" id="PIRSF004505">
    <property type="entry name" value="MT_bac"/>
    <property type="match status" value="1"/>
</dbReference>
<dbReference type="Pfam" id="PF02590">
    <property type="entry name" value="SPOUT_MTase"/>
    <property type="match status" value="1"/>
</dbReference>
<dbReference type="AlphaFoldDB" id="A0A6G8QFC3"/>
<comment type="subunit">
    <text evidence="5">Homodimer.</text>
</comment>
<dbReference type="PANTHER" id="PTHR33603">
    <property type="entry name" value="METHYLTRANSFERASE"/>
    <property type="match status" value="1"/>
</dbReference>
<dbReference type="EC" id="2.1.1.177" evidence="5"/>
<proteinExistence type="inferred from homology"/>
<name>A0A6G8QFC3_9ACTN</name>
<comment type="catalytic activity">
    <reaction evidence="5">
        <text>pseudouridine(1915) in 23S rRNA + S-adenosyl-L-methionine = N(3)-methylpseudouridine(1915) in 23S rRNA + S-adenosyl-L-homocysteine + H(+)</text>
        <dbReference type="Rhea" id="RHEA:42752"/>
        <dbReference type="Rhea" id="RHEA-COMP:10221"/>
        <dbReference type="Rhea" id="RHEA-COMP:10222"/>
        <dbReference type="ChEBI" id="CHEBI:15378"/>
        <dbReference type="ChEBI" id="CHEBI:57856"/>
        <dbReference type="ChEBI" id="CHEBI:59789"/>
        <dbReference type="ChEBI" id="CHEBI:65314"/>
        <dbReference type="ChEBI" id="CHEBI:74486"/>
        <dbReference type="EC" id="2.1.1.177"/>
    </reaction>
</comment>
<evidence type="ECO:0000313" key="6">
    <source>
        <dbReference type="EMBL" id="QIN85148.1"/>
    </source>
</evidence>
<evidence type="ECO:0000313" key="7">
    <source>
        <dbReference type="Proteomes" id="UP000501452"/>
    </source>
</evidence>
<evidence type="ECO:0000256" key="3">
    <source>
        <dbReference type="ARBA" id="ARBA00022691"/>
    </source>
</evidence>
<comment type="subcellular location">
    <subcellularLocation>
        <location evidence="5">Cytoplasm</location>
    </subcellularLocation>
</comment>
<gene>
    <name evidence="5" type="primary">rlmH</name>
    <name evidence="6" type="ORF">GBA63_11690</name>
</gene>
<protein>
    <recommendedName>
        <fullName evidence="5">Ribosomal RNA large subunit methyltransferase H</fullName>
        <ecNumber evidence="5">2.1.1.177</ecNumber>
    </recommendedName>
    <alternativeName>
        <fullName evidence="5">23S rRNA (pseudouridine1915-N3)-methyltransferase</fullName>
    </alternativeName>
    <alternativeName>
        <fullName evidence="5">23S rRNA m3Psi1915 methyltransferase</fullName>
    </alternativeName>
    <alternativeName>
        <fullName evidence="5">rRNA (pseudouridine-N3-)-methyltransferase RlmH</fullName>
    </alternativeName>
</protein>